<dbReference type="Pfam" id="PF00730">
    <property type="entry name" value="HhH-GPD"/>
    <property type="match status" value="1"/>
</dbReference>
<reference evidence="6 7" key="2">
    <citation type="submission" date="2018-06" db="EMBL/GenBank/DDBJ databases">
        <title>Marinobactersediminissp. nov, a moderately halophilic bacterium isolated from marine solar saltern.</title>
        <authorList>
            <person name="Zhang Y."/>
        </authorList>
    </citation>
    <scope>NUCLEOTIDE SEQUENCE [LARGE SCALE GENOMIC DNA]</scope>
    <source>
        <strain evidence="6 7">F01</strain>
    </source>
</reference>
<dbReference type="EC" id="3.2.2.21" evidence="2"/>
<protein>
    <recommendedName>
        <fullName evidence="2">DNA-3-methyladenine glycosylase II</fullName>
        <ecNumber evidence="2">3.2.2.21</ecNumber>
    </recommendedName>
</protein>
<dbReference type="OrthoDB" id="9811249at2"/>
<reference evidence="7" key="1">
    <citation type="submission" date="2018-05" db="EMBL/GenBank/DDBJ databases">
        <authorList>
            <person name="Lu D."/>
        </authorList>
    </citation>
    <scope>NUCLEOTIDE SEQUENCE [LARGE SCALE GENOMIC DNA]</scope>
    <source>
        <strain evidence="7">F01</strain>
    </source>
</reference>
<gene>
    <name evidence="6" type="ORF">DIT71_13980</name>
</gene>
<evidence type="ECO:0000256" key="1">
    <source>
        <dbReference type="ARBA" id="ARBA00000086"/>
    </source>
</evidence>
<feature type="domain" description="HhH-GPD" evidence="5">
    <location>
        <begin position="52"/>
        <end position="204"/>
    </location>
</feature>
<dbReference type="InterPro" id="IPR011257">
    <property type="entry name" value="DNA_glycosylase"/>
</dbReference>
<dbReference type="InterPro" id="IPR003265">
    <property type="entry name" value="HhH-GPD_domain"/>
</dbReference>
<comment type="catalytic activity">
    <reaction evidence="1">
        <text>Hydrolysis of alkylated DNA, releasing 3-methyladenine, 3-methylguanine, 7-methylguanine and 7-methyladenine.</text>
        <dbReference type="EC" id="3.2.2.21"/>
    </reaction>
</comment>
<dbReference type="PANTHER" id="PTHR43003">
    <property type="entry name" value="DNA-3-METHYLADENINE GLYCOSYLASE"/>
    <property type="match status" value="1"/>
</dbReference>
<organism evidence="6 7">
    <name type="scientific">Marinobacter vulgaris</name>
    <dbReference type="NCBI Taxonomy" id="1928331"/>
    <lineage>
        <taxon>Bacteria</taxon>
        <taxon>Pseudomonadati</taxon>
        <taxon>Pseudomonadota</taxon>
        <taxon>Gammaproteobacteria</taxon>
        <taxon>Pseudomonadales</taxon>
        <taxon>Marinobacteraceae</taxon>
        <taxon>Marinobacter</taxon>
    </lineage>
</organism>
<dbReference type="GO" id="GO:0043916">
    <property type="term" value="F:DNA-7-methylguanine glycosylase activity"/>
    <property type="evidence" value="ECO:0007669"/>
    <property type="project" value="TreeGrafter"/>
</dbReference>
<dbReference type="SMART" id="SM00478">
    <property type="entry name" value="ENDO3c"/>
    <property type="match status" value="1"/>
</dbReference>
<dbReference type="InterPro" id="IPR051912">
    <property type="entry name" value="Alkylbase_DNA_Glycosylase/TA"/>
</dbReference>
<dbReference type="GO" id="GO:0032993">
    <property type="term" value="C:protein-DNA complex"/>
    <property type="evidence" value="ECO:0007669"/>
    <property type="project" value="TreeGrafter"/>
</dbReference>
<dbReference type="RefSeq" id="WP_114613840.1">
    <property type="nucleotide sequence ID" value="NZ_QFWX01000006.1"/>
</dbReference>
<keyword evidence="4" id="KW-0234">DNA repair</keyword>
<accession>A0A2V3ZGQ1</accession>
<dbReference type="AlphaFoldDB" id="A0A2V3ZGQ1"/>
<dbReference type="GO" id="GO:0032131">
    <property type="term" value="F:alkylated DNA binding"/>
    <property type="evidence" value="ECO:0007669"/>
    <property type="project" value="TreeGrafter"/>
</dbReference>
<dbReference type="GO" id="GO:0006285">
    <property type="term" value="P:base-excision repair, AP site formation"/>
    <property type="evidence" value="ECO:0007669"/>
    <property type="project" value="TreeGrafter"/>
</dbReference>
<evidence type="ECO:0000256" key="4">
    <source>
        <dbReference type="ARBA" id="ARBA00023204"/>
    </source>
</evidence>
<keyword evidence="3" id="KW-0227">DNA damage</keyword>
<dbReference type="GO" id="GO:0006307">
    <property type="term" value="P:DNA alkylation repair"/>
    <property type="evidence" value="ECO:0007669"/>
    <property type="project" value="TreeGrafter"/>
</dbReference>
<dbReference type="SUPFAM" id="SSF48150">
    <property type="entry name" value="DNA-glycosylase"/>
    <property type="match status" value="1"/>
</dbReference>
<comment type="caution">
    <text evidence="6">The sequence shown here is derived from an EMBL/GenBank/DDBJ whole genome shotgun (WGS) entry which is preliminary data.</text>
</comment>
<sequence>MHREQISENTLRSGTENLAERDPDLNGIFMRLGYPPLWTREPGFASLVRIILEQQVSIKAAATMFERLASQLGDVSAESILDAGEKGLRGLGLTRQKSRYCAELARQTASGELQLEQLGALDDEQGRKRLLSVPGLGPWTVDIYYMMALRRPDVWPRGDLALASAIQDIKQLGSRPTPEAQLMFARQWSPWRAVAARMLWMHYLDARGH</sequence>
<proteinExistence type="predicted"/>
<evidence type="ECO:0000313" key="6">
    <source>
        <dbReference type="EMBL" id="PXX89626.1"/>
    </source>
</evidence>
<dbReference type="Gene3D" id="1.10.340.30">
    <property type="entry name" value="Hypothetical protein, domain 2"/>
    <property type="match status" value="1"/>
</dbReference>
<evidence type="ECO:0000256" key="3">
    <source>
        <dbReference type="ARBA" id="ARBA00022763"/>
    </source>
</evidence>
<name>A0A2V3ZGQ1_9GAMM</name>
<evidence type="ECO:0000259" key="5">
    <source>
        <dbReference type="SMART" id="SM00478"/>
    </source>
</evidence>
<dbReference type="GO" id="GO:0008725">
    <property type="term" value="F:DNA-3-methyladenine glycosylase activity"/>
    <property type="evidence" value="ECO:0007669"/>
    <property type="project" value="TreeGrafter"/>
</dbReference>
<dbReference type="CDD" id="cd00056">
    <property type="entry name" value="ENDO3c"/>
    <property type="match status" value="1"/>
</dbReference>
<dbReference type="Gene3D" id="1.10.1670.40">
    <property type="match status" value="1"/>
</dbReference>
<evidence type="ECO:0000313" key="7">
    <source>
        <dbReference type="Proteomes" id="UP000253987"/>
    </source>
</evidence>
<dbReference type="GO" id="GO:0005737">
    <property type="term" value="C:cytoplasm"/>
    <property type="evidence" value="ECO:0007669"/>
    <property type="project" value="TreeGrafter"/>
</dbReference>
<evidence type="ECO:0000256" key="2">
    <source>
        <dbReference type="ARBA" id="ARBA00012000"/>
    </source>
</evidence>
<dbReference type="EMBL" id="QFWX01000006">
    <property type="protein sequence ID" value="PXX89626.1"/>
    <property type="molecule type" value="Genomic_DNA"/>
</dbReference>
<dbReference type="PANTHER" id="PTHR43003:SF5">
    <property type="entry name" value="DNA-3-METHYLADENINE GLYCOSYLASE"/>
    <property type="match status" value="1"/>
</dbReference>
<dbReference type="Proteomes" id="UP000253987">
    <property type="component" value="Unassembled WGS sequence"/>
</dbReference>
<keyword evidence="7" id="KW-1185">Reference proteome</keyword>